<feature type="region of interest" description="Disordered" evidence="2">
    <location>
        <begin position="123"/>
        <end position="147"/>
    </location>
</feature>
<keyword evidence="3" id="KW-1185">Reference proteome</keyword>
<evidence type="ECO:0000256" key="2">
    <source>
        <dbReference type="SAM" id="MobiDB-lite"/>
    </source>
</evidence>
<evidence type="ECO:0000313" key="3">
    <source>
        <dbReference type="Proteomes" id="UP000829291"/>
    </source>
</evidence>
<reference evidence="4" key="1">
    <citation type="submission" date="2025-08" db="UniProtKB">
        <authorList>
            <consortium name="RefSeq"/>
        </authorList>
    </citation>
    <scope>IDENTIFICATION</scope>
    <source>
        <tissue evidence="4">Thorax and Abdomen</tissue>
    </source>
</reference>
<organism evidence="3 4">
    <name type="scientific">Neodiprion lecontei</name>
    <name type="common">Redheaded pine sawfly</name>
    <dbReference type="NCBI Taxonomy" id="441921"/>
    <lineage>
        <taxon>Eukaryota</taxon>
        <taxon>Metazoa</taxon>
        <taxon>Ecdysozoa</taxon>
        <taxon>Arthropoda</taxon>
        <taxon>Hexapoda</taxon>
        <taxon>Insecta</taxon>
        <taxon>Pterygota</taxon>
        <taxon>Neoptera</taxon>
        <taxon>Endopterygota</taxon>
        <taxon>Hymenoptera</taxon>
        <taxon>Tenthredinoidea</taxon>
        <taxon>Diprionidae</taxon>
        <taxon>Diprioninae</taxon>
        <taxon>Neodiprion</taxon>
    </lineage>
</organism>
<proteinExistence type="predicted"/>
<evidence type="ECO:0000313" key="4">
    <source>
        <dbReference type="RefSeq" id="XP_046590213.1"/>
    </source>
</evidence>
<name>A0ABM3FQB3_NEOLC</name>
<dbReference type="Proteomes" id="UP000829291">
    <property type="component" value="Chromosome 3"/>
</dbReference>
<dbReference type="GeneID" id="124293412"/>
<evidence type="ECO:0000256" key="1">
    <source>
        <dbReference type="SAM" id="Coils"/>
    </source>
</evidence>
<feature type="compositionally biased region" description="Basic and acidic residues" evidence="2">
    <location>
        <begin position="1"/>
        <end position="11"/>
    </location>
</feature>
<protein>
    <submittedName>
        <fullName evidence="4">Calponin homology domain-containing protein DDB_G0272472-like</fullName>
    </submittedName>
</protein>
<sequence length="518" mass="59895">MPITRSKDNETGKPTPLTETELLAYTEQVNKEKRLLDLDREKIASTLQQFKATEAAYNDQINALQNRLRKAEEVVELRSADLAKKQEEQMRKRENELQEKLEREFLVKQLEIQKHLDKEREERVQAQRQLEEARSNQKSLDKQTESEIRIETVSEKTEQTVINTNKTLSQTPESREETTNMQIDVNDSSHCSNPIQDLETVEDPQILLEKCEKEFLREQAEIQKQIEELEDRKLKRKTMNPQMLLLAERKKEYQRKKTEMQKLLEDLQKEEEREIAKLEVKSIKPKESVPNSDVSIKEELANLKEILKTVNTGAMEHPQNYIEPITAEQSIPMGAILAGVPSFDGENVAFSLFVRACRRAKGVIAPRLEKQLVRNIKAKLKDKAYIVVEDQTFDTLESFLDKLSSVFTPSRSVNFYRGELARIFKGPSEHIIEYIGRIKDLKTSILECERRANGSIDEETEKSIESETLKGFIEGLPTEFSTGLYLKGYTSLPEAFDGAIDLGKRFDMEKNKRKRATN</sequence>
<accession>A0ABM3FQB3</accession>
<feature type="coiled-coil region" evidence="1">
    <location>
        <begin position="208"/>
        <end position="281"/>
    </location>
</feature>
<gene>
    <name evidence="4" type="primary">LOC124293412</name>
</gene>
<keyword evidence="1" id="KW-0175">Coiled coil</keyword>
<dbReference type="RefSeq" id="XP_046590213.1">
    <property type="nucleotide sequence ID" value="XM_046734257.1"/>
</dbReference>
<feature type="region of interest" description="Disordered" evidence="2">
    <location>
        <begin position="1"/>
        <end position="21"/>
    </location>
</feature>